<organism evidence="1">
    <name type="scientific">Anguilla anguilla</name>
    <name type="common">European freshwater eel</name>
    <name type="synonym">Muraena anguilla</name>
    <dbReference type="NCBI Taxonomy" id="7936"/>
    <lineage>
        <taxon>Eukaryota</taxon>
        <taxon>Metazoa</taxon>
        <taxon>Chordata</taxon>
        <taxon>Craniata</taxon>
        <taxon>Vertebrata</taxon>
        <taxon>Euteleostomi</taxon>
        <taxon>Actinopterygii</taxon>
        <taxon>Neopterygii</taxon>
        <taxon>Teleostei</taxon>
        <taxon>Anguilliformes</taxon>
        <taxon>Anguillidae</taxon>
        <taxon>Anguilla</taxon>
    </lineage>
</organism>
<sequence length="25" mass="3085">MCCTSYEFCRDFFNCIIFAYCMFIL</sequence>
<reference evidence="1" key="2">
    <citation type="journal article" date="2015" name="Fish Shellfish Immunol.">
        <title>Early steps in the European eel (Anguilla anguilla)-Vibrio vulnificus interaction in the gills: Role of the RtxA13 toxin.</title>
        <authorList>
            <person name="Callol A."/>
            <person name="Pajuelo D."/>
            <person name="Ebbesson L."/>
            <person name="Teles M."/>
            <person name="MacKenzie S."/>
            <person name="Amaro C."/>
        </authorList>
    </citation>
    <scope>NUCLEOTIDE SEQUENCE</scope>
</reference>
<protein>
    <submittedName>
        <fullName evidence="1">Uncharacterized protein</fullName>
    </submittedName>
</protein>
<accession>A0A0E9TLL5</accession>
<dbReference type="AlphaFoldDB" id="A0A0E9TLL5"/>
<dbReference type="EMBL" id="GBXM01054929">
    <property type="protein sequence ID" value="JAH53648.1"/>
    <property type="molecule type" value="Transcribed_RNA"/>
</dbReference>
<proteinExistence type="predicted"/>
<reference evidence="1" key="1">
    <citation type="submission" date="2014-11" db="EMBL/GenBank/DDBJ databases">
        <authorList>
            <person name="Amaro Gonzalez C."/>
        </authorList>
    </citation>
    <scope>NUCLEOTIDE SEQUENCE</scope>
</reference>
<name>A0A0E9TLL5_ANGAN</name>
<evidence type="ECO:0000313" key="1">
    <source>
        <dbReference type="EMBL" id="JAH53648.1"/>
    </source>
</evidence>